<gene>
    <name evidence="3" type="ORF">GJR95_22695</name>
</gene>
<protein>
    <recommendedName>
        <fullName evidence="2">Dystroglycan-type cadherin-like domain-containing protein</fullName>
    </recommendedName>
</protein>
<evidence type="ECO:0000313" key="4">
    <source>
        <dbReference type="Proteomes" id="UP000464577"/>
    </source>
</evidence>
<keyword evidence="4" id="KW-1185">Reference proteome</keyword>
<dbReference type="GO" id="GO:0016020">
    <property type="term" value="C:membrane"/>
    <property type="evidence" value="ECO:0007669"/>
    <property type="project" value="InterPro"/>
</dbReference>
<sequence length="1281" mass="139995">MKQLLFVTLFVILTNGYTTTLAQIKPAVLPDVFPPSPNAAALAKYGDVPVSLFTGVPNISIPMFEIKTKRLSLSVGLSYHAGGHKLEDQASTVGLGWSLIAGGVITRSMRGLPDEQANGYFNGAPHIAQVHNDVQKLRQAADGLIDTQPDLFSFNFGGYSGKFYFDQAGVVHSSFLNKFLIKPPFGQNMRSGGWSVITEDGTEYIFEATENQTSTNICSNGTGFSMNLRTPPSYISTWHLTKIISPDLSDQITFTYGPSSRVIYKVMGSETKYIRDKDEQGNSSAAPSSSQTYCDNQLVTDTRVLGRITFSNGYIDFDYVLGSRSDLPGAQTLKRVGLYDSQNNQIKEFILEQNYFIYETGLTKLKLTKVQEQRSNFNPQATFPRPAVAVLASLPAYTFEYFDKGTSLNTHNRYAQDHWGFYNGIDNPLTTFVPERQLTNTKGTPITFPGANRNPTLAGSQTFTLKRLNYPTGGYTDFTYELHDVVEPGLPFTNKATPTTLSISDNNPTPREFEINSGDTNTQTFISLNMTTPPCNNSTVSDCGGASGFPAGCTQVIIEKCLSTSNPSTGFPGFPTNSCTLWGQPIILTGYFKNLTCNSIALANGRYRLKVNGGNGGHYTVNLSYYDKEIEFAIDGTALPNKKVGGLRIKKISTVASASDLNPIIKTYSYRNSSGISTGKVLSVPLYSYPTKVYACDKNGTCGTFDYIVNSSSSNVTLGTAAGSTVSYTSVIVANGENAENGQESHFFSFYPDLITGGFPFGPSTTFDHLRGLEQQKTVYKKNNSIFSPVDDIQNNYKTDAFAPTKISGLKVGYRLEGWNTGYNQDLSENYALGEFEEQTNWLYLETSQHRIYDSESANYTQSQQANVYGLNHLQLIKQTGINSDGTVYITELKYPADYPTATGALAEMRGSRNMQNSVVEKLDKVQRSGDSEKLLQGTLNTYATITNTGAVSRVVLQSVSQTELNSPSSSAPVYEEQQTFRYDSSANIVEAKRKGNRYTSYVWGYNAALPIAEIQNATASEVQAQLSTDGTLSDAATIRNVLNRLRSQLSQALVTGYTYFPHIGIESTTTPASLTTYYEYDKLARLERIRNNNHDIIKEYAYAYREPNTLPNNDETGNQPPSQSGSIPDQTISLNQAFTYTIPTNLFTDPEGEALTYSINGLPNGLSFTNGAITGTTTMPGDFLITLTATDSDGLSSSTSFFLTVSNCSGIDPYIVTGTFSSSTPVSLNAINQMETDASQPVTINPEATVQLKAGQLIQLKPGFTIKPGATFRAYNGPCN</sequence>
<feature type="region of interest" description="Disordered" evidence="1">
    <location>
        <begin position="1108"/>
        <end position="1130"/>
    </location>
</feature>
<dbReference type="EMBL" id="CP045997">
    <property type="protein sequence ID" value="QHV97642.1"/>
    <property type="molecule type" value="Genomic_DNA"/>
</dbReference>
<accession>A0A6P1VZY7</accession>
<dbReference type="Pfam" id="PF05345">
    <property type="entry name" value="He_PIG"/>
    <property type="match status" value="1"/>
</dbReference>
<dbReference type="Gene3D" id="2.60.40.10">
    <property type="entry name" value="Immunoglobulins"/>
    <property type="match status" value="1"/>
</dbReference>
<evidence type="ECO:0000259" key="2">
    <source>
        <dbReference type="SMART" id="SM00736"/>
    </source>
</evidence>
<dbReference type="KEGG" id="senf:GJR95_22695"/>
<dbReference type="NCBIfam" id="NF045639">
    <property type="entry name" value="GCX_COOH"/>
    <property type="match status" value="1"/>
</dbReference>
<dbReference type="InterPro" id="IPR055015">
    <property type="entry name" value="GCX_COOH"/>
</dbReference>
<dbReference type="SMART" id="SM00736">
    <property type="entry name" value="CADG"/>
    <property type="match status" value="1"/>
</dbReference>
<feature type="compositionally biased region" description="Polar residues" evidence="1">
    <location>
        <begin position="1110"/>
        <end position="1130"/>
    </location>
</feature>
<proteinExistence type="predicted"/>
<feature type="domain" description="Dystroglycan-type cadherin-like" evidence="2">
    <location>
        <begin position="1123"/>
        <end position="1213"/>
    </location>
</feature>
<dbReference type="InterPro" id="IPR015919">
    <property type="entry name" value="Cadherin-like_sf"/>
</dbReference>
<dbReference type="InterPro" id="IPR013783">
    <property type="entry name" value="Ig-like_fold"/>
</dbReference>
<dbReference type="SUPFAM" id="SSF49313">
    <property type="entry name" value="Cadherin-like"/>
    <property type="match status" value="1"/>
</dbReference>
<reference evidence="3 4" key="1">
    <citation type="submission" date="2019-11" db="EMBL/GenBank/DDBJ databases">
        <title>Spirosoma endbachense sp. nov., isolated from a natural salt meadow.</title>
        <authorList>
            <person name="Rojas J."/>
            <person name="Ambika Manirajan B."/>
            <person name="Ratering S."/>
            <person name="Suarez C."/>
            <person name="Geissler-Plaum R."/>
            <person name="Schnell S."/>
        </authorList>
    </citation>
    <scope>NUCLEOTIDE SEQUENCE [LARGE SCALE GENOMIC DNA]</scope>
    <source>
        <strain evidence="3 4">I-24</strain>
    </source>
</reference>
<organism evidence="3 4">
    <name type="scientific">Spirosoma endbachense</name>
    <dbReference type="NCBI Taxonomy" id="2666025"/>
    <lineage>
        <taxon>Bacteria</taxon>
        <taxon>Pseudomonadati</taxon>
        <taxon>Bacteroidota</taxon>
        <taxon>Cytophagia</taxon>
        <taxon>Cytophagales</taxon>
        <taxon>Cytophagaceae</taxon>
        <taxon>Spirosoma</taxon>
    </lineage>
</organism>
<name>A0A6P1VZY7_9BACT</name>
<evidence type="ECO:0000256" key="1">
    <source>
        <dbReference type="SAM" id="MobiDB-lite"/>
    </source>
</evidence>
<evidence type="ECO:0000313" key="3">
    <source>
        <dbReference type="EMBL" id="QHV97642.1"/>
    </source>
</evidence>
<dbReference type="RefSeq" id="WP_162388053.1">
    <property type="nucleotide sequence ID" value="NZ_CP045997.1"/>
</dbReference>
<dbReference type="Proteomes" id="UP000464577">
    <property type="component" value="Chromosome"/>
</dbReference>
<dbReference type="InterPro" id="IPR006644">
    <property type="entry name" value="Cadg"/>
</dbReference>
<dbReference type="GO" id="GO:0005509">
    <property type="term" value="F:calcium ion binding"/>
    <property type="evidence" value="ECO:0007669"/>
    <property type="project" value="InterPro"/>
</dbReference>